<evidence type="ECO:0000313" key="2">
    <source>
        <dbReference type="Proteomes" id="UP000600588"/>
    </source>
</evidence>
<reference evidence="1 2" key="1">
    <citation type="submission" date="2020-09" db="EMBL/GenBank/DDBJ databases">
        <title>TT11 complete genome.</title>
        <authorList>
            <person name="Wu Z."/>
        </authorList>
    </citation>
    <scope>NUCLEOTIDE SEQUENCE [LARGE SCALE GENOMIC DNA]</scope>
    <source>
        <strain evidence="1 2">TT11</strain>
    </source>
</reference>
<accession>A0A8J6UI31</accession>
<name>A0A8J6UI31_9FLAO</name>
<sequence length="112" mass="12900">MESSGMTKKEKALWVNTLTVATDRLIRVLQKGEFVTHTEFVAMLEEACKDEVMLLFVNKLAYSFEDGYGPYVKIKCSLGKYKFKVRFFMAEPAGKFEDRTPVPYGYSLETNF</sequence>
<dbReference type="RefSeq" id="WP_188231526.1">
    <property type="nucleotide sequence ID" value="NZ_JACVXB010000015.1"/>
</dbReference>
<dbReference type="Proteomes" id="UP000600588">
    <property type="component" value="Unassembled WGS sequence"/>
</dbReference>
<dbReference type="EMBL" id="JACVXB010000015">
    <property type="protein sequence ID" value="MBD0833746.1"/>
    <property type="molecule type" value="Genomic_DNA"/>
</dbReference>
<gene>
    <name evidence="1" type="ORF">ICJ83_16570</name>
</gene>
<proteinExistence type="predicted"/>
<evidence type="ECO:0000313" key="1">
    <source>
        <dbReference type="EMBL" id="MBD0833746.1"/>
    </source>
</evidence>
<dbReference type="AlphaFoldDB" id="A0A8J6UI31"/>
<protein>
    <submittedName>
        <fullName evidence="1">Uncharacterized protein</fullName>
    </submittedName>
</protein>
<comment type="caution">
    <text evidence="1">The sequence shown here is derived from an EMBL/GenBank/DDBJ whole genome shotgun (WGS) entry which is preliminary data.</text>
</comment>
<keyword evidence="2" id="KW-1185">Reference proteome</keyword>
<organism evidence="1 2">
    <name type="scientific">Aestuariibaculum sediminum</name>
    <dbReference type="NCBI Taxonomy" id="2770637"/>
    <lineage>
        <taxon>Bacteria</taxon>
        <taxon>Pseudomonadati</taxon>
        <taxon>Bacteroidota</taxon>
        <taxon>Flavobacteriia</taxon>
        <taxon>Flavobacteriales</taxon>
        <taxon>Flavobacteriaceae</taxon>
    </lineage>
</organism>